<keyword evidence="8" id="KW-0282">Flagellum</keyword>
<keyword evidence="3 5" id="KW-1005">Bacterial flagellum biogenesis</keyword>
<accession>A0A1G5AK87</accession>
<comment type="function">
    <text evidence="4 5">Required for flagellar hook formation. May act as a scaffolding protein.</text>
</comment>
<organism evidence="8 9">
    <name type="scientific">Desulfoluna spongiiphila</name>
    <dbReference type="NCBI Taxonomy" id="419481"/>
    <lineage>
        <taxon>Bacteria</taxon>
        <taxon>Pseudomonadati</taxon>
        <taxon>Thermodesulfobacteriota</taxon>
        <taxon>Desulfobacteria</taxon>
        <taxon>Desulfobacterales</taxon>
        <taxon>Desulfolunaceae</taxon>
        <taxon>Desulfoluna</taxon>
    </lineage>
</organism>
<keyword evidence="8" id="KW-0969">Cilium</keyword>
<evidence type="ECO:0000256" key="5">
    <source>
        <dbReference type="RuleBase" id="RU362076"/>
    </source>
</evidence>
<evidence type="ECO:0000313" key="9">
    <source>
        <dbReference type="Proteomes" id="UP000198870"/>
    </source>
</evidence>
<name>A0A1G5AK87_9BACT</name>
<dbReference type="Gene3D" id="2.60.40.4070">
    <property type="match status" value="1"/>
</dbReference>
<dbReference type="OrthoDB" id="9785233at2"/>
<evidence type="ECO:0000256" key="4">
    <source>
        <dbReference type="ARBA" id="ARBA00024746"/>
    </source>
</evidence>
<feature type="region of interest" description="Disordered" evidence="6">
    <location>
        <begin position="236"/>
        <end position="291"/>
    </location>
</feature>
<dbReference type="RefSeq" id="WP_092207461.1">
    <property type="nucleotide sequence ID" value="NZ_FMUX01000001.1"/>
</dbReference>
<dbReference type="GO" id="GO:0044781">
    <property type="term" value="P:bacterial-type flagellum organization"/>
    <property type="evidence" value="ECO:0007669"/>
    <property type="project" value="UniProtKB-UniRule"/>
</dbReference>
<evidence type="ECO:0000256" key="1">
    <source>
        <dbReference type="ARBA" id="ARBA00010577"/>
    </source>
</evidence>
<keyword evidence="9" id="KW-1185">Reference proteome</keyword>
<dbReference type="InterPro" id="IPR005648">
    <property type="entry name" value="FlgD"/>
</dbReference>
<comment type="similarity">
    <text evidence="1 5">Belongs to the FlgD family.</text>
</comment>
<evidence type="ECO:0000256" key="2">
    <source>
        <dbReference type="ARBA" id="ARBA00016013"/>
    </source>
</evidence>
<reference evidence="8 9" key="1">
    <citation type="submission" date="2016-10" db="EMBL/GenBank/DDBJ databases">
        <authorList>
            <person name="de Groot N.N."/>
        </authorList>
    </citation>
    <scope>NUCLEOTIDE SEQUENCE [LARGE SCALE GENOMIC DNA]</scope>
    <source>
        <strain evidence="8 9">AA1</strain>
    </source>
</reference>
<dbReference type="InterPro" id="IPR025965">
    <property type="entry name" value="FlgD/Vpr_Ig-like"/>
</dbReference>
<dbReference type="STRING" id="419481.SAMN05216233_101251"/>
<dbReference type="Pfam" id="PF03963">
    <property type="entry name" value="FlgD"/>
    <property type="match status" value="1"/>
</dbReference>
<evidence type="ECO:0000256" key="6">
    <source>
        <dbReference type="SAM" id="MobiDB-lite"/>
    </source>
</evidence>
<evidence type="ECO:0000259" key="7">
    <source>
        <dbReference type="Pfam" id="PF13860"/>
    </source>
</evidence>
<dbReference type="Proteomes" id="UP000198870">
    <property type="component" value="Unassembled WGS sequence"/>
</dbReference>
<evidence type="ECO:0000313" key="8">
    <source>
        <dbReference type="EMBL" id="SCX78292.1"/>
    </source>
</evidence>
<dbReference type="EMBL" id="FMUX01000001">
    <property type="protein sequence ID" value="SCX78292.1"/>
    <property type="molecule type" value="Genomic_DNA"/>
</dbReference>
<dbReference type="Pfam" id="PF13860">
    <property type="entry name" value="FlgD_ig"/>
    <property type="match status" value="1"/>
</dbReference>
<feature type="domain" description="FlgD/Vpr Ig-like" evidence="7">
    <location>
        <begin position="111"/>
        <end position="188"/>
    </location>
</feature>
<evidence type="ECO:0000256" key="3">
    <source>
        <dbReference type="ARBA" id="ARBA00022795"/>
    </source>
</evidence>
<dbReference type="AlphaFoldDB" id="A0A1G5AK87"/>
<sequence>MTTSGVETTYNNRSIFIDGQSHGKTGRKTDEDEALGKNAFLTMMVAQMKNQDPLNPLDGTDFTAQLAQFSGLEQQVNMNDNLKSLLAVNQASKEENNLFDYIGKEVVSNGNPVSLSAGSVTSGGHYTLKEPAMVNIMVYNPEGVLVKAINSGTDFISQGRQQIAWDGTDEDGNHLADGKYIYKIIARNAKGDYASVSTTDRGMVEGITREGGRSFLVVDGRKVAPGSVAKIVAPEKPPVAAGPSLPGGAIPGGLPPEIAAQLFGTQGAQPRAAMAAAPQPQAAPSADGGNR</sequence>
<protein>
    <recommendedName>
        <fullName evidence="2 5">Basal-body rod modification protein FlgD</fullName>
    </recommendedName>
</protein>
<feature type="compositionally biased region" description="Low complexity" evidence="6">
    <location>
        <begin position="255"/>
        <end position="291"/>
    </location>
</feature>
<proteinExistence type="inferred from homology"/>
<gene>
    <name evidence="8" type="ORF">SAMN05216233_101251</name>
</gene>
<keyword evidence="8" id="KW-0966">Cell projection</keyword>